<dbReference type="InterPro" id="IPR003593">
    <property type="entry name" value="AAA+_ATPase"/>
</dbReference>
<dbReference type="Pfam" id="PF00005">
    <property type="entry name" value="ABC_tran"/>
    <property type="match status" value="1"/>
</dbReference>
<keyword evidence="13" id="KW-1185">Reference proteome</keyword>
<reference evidence="12 13" key="1">
    <citation type="submission" date="2015-05" db="EMBL/GenBank/DDBJ databases">
        <title>Draft genome sequence of Microvirga vignae strain BR3299, a novel nitrogen fixing bacteria isolated from Brazil semi-aired region.</title>
        <authorList>
            <person name="Zilli J.E."/>
            <person name="Passos S.R."/>
            <person name="Leite J."/>
            <person name="Baldani J.I."/>
            <person name="Xavier G.R."/>
            <person name="Rumjaneck N.G."/>
            <person name="Simoes-Araujo J.L."/>
        </authorList>
    </citation>
    <scope>NUCLEOTIDE SEQUENCE [LARGE SCALE GENOMIC DNA]</scope>
    <source>
        <strain evidence="12 13">BR3299</strain>
    </source>
</reference>
<dbReference type="GO" id="GO:0001407">
    <property type="term" value="P:glycerophosphodiester transmembrane transport"/>
    <property type="evidence" value="ECO:0007669"/>
    <property type="project" value="TreeGrafter"/>
</dbReference>
<keyword evidence="4" id="KW-1003">Cell membrane</keyword>
<dbReference type="GO" id="GO:0008643">
    <property type="term" value="P:carbohydrate transport"/>
    <property type="evidence" value="ECO:0007669"/>
    <property type="project" value="InterPro"/>
</dbReference>
<dbReference type="InterPro" id="IPR040582">
    <property type="entry name" value="OB_MalK-like"/>
</dbReference>
<dbReference type="InterPro" id="IPR047641">
    <property type="entry name" value="ABC_transpr_MalK/UgpC-like"/>
</dbReference>
<evidence type="ECO:0000256" key="3">
    <source>
        <dbReference type="ARBA" id="ARBA00022448"/>
    </source>
</evidence>
<dbReference type="CDD" id="cd03301">
    <property type="entry name" value="ABC_MalK_N"/>
    <property type="match status" value="1"/>
</dbReference>
<dbReference type="PATRIC" id="fig|1225564.3.peg.3204"/>
<evidence type="ECO:0000256" key="7">
    <source>
        <dbReference type="ARBA" id="ARBA00022741"/>
    </source>
</evidence>
<dbReference type="OrthoDB" id="8151165at2"/>
<comment type="similarity">
    <text evidence="2">Belongs to the ABC transporter superfamily.</text>
</comment>
<dbReference type="InterPro" id="IPR015855">
    <property type="entry name" value="ABC_transpr_MalK-like"/>
</dbReference>
<keyword evidence="7" id="KW-0547">Nucleotide-binding</keyword>
<dbReference type="SUPFAM" id="SSF50331">
    <property type="entry name" value="MOP-like"/>
    <property type="match status" value="1"/>
</dbReference>
<comment type="caution">
    <text evidence="12">The sequence shown here is derived from an EMBL/GenBank/DDBJ whole genome shotgun (WGS) entry which is preliminary data.</text>
</comment>
<keyword evidence="6" id="KW-0762">Sugar transport</keyword>
<dbReference type="Pfam" id="PF17912">
    <property type="entry name" value="OB_MalK"/>
    <property type="match status" value="1"/>
</dbReference>
<dbReference type="GO" id="GO:0016887">
    <property type="term" value="F:ATP hydrolysis activity"/>
    <property type="evidence" value="ECO:0007669"/>
    <property type="project" value="InterPro"/>
</dbReference>
<dbReference type="Gene3D" id="2.40.50.140">
    <property type="entry name" value="Nucleic acid-binding proteins"/>
    <property type="match status" value="1"/>
</dbReference>
<dbReference type="STRING" id="1225564.AA309_00555"/>
<evidence type="ECO:0000256" key="5">
    <source>
        <dbReference type="ARBA" id="ARBA00022519"/>
    </source>
</evidence>
<name>A0A0H1RIX1_9HYPH</name>
<dbReference type="SMART" id="SM00382">
    <property type="entry name" value="AAA"/>
    <property type="match status" value="1"/>
</dbReference>
<evidence type="ECO:0000256" key="1">
    <source>
        <dbReference type="ARBA" id="ARBA00004417"/>
    </source>
</evidence>
<keyword evidence="3" id="KW-0813">Transport</keyword>
<evidence type="ECO:0000256" key="8">
    <source>
        <dbReference type="ARBA" id="ARBA00022840"/>
    </source>
</evidence>
<dbReference type="InterPro" id="IPR008995">
    <property type="entry name" value="Mo/tungstate-bd_C_term_dom"/>
</dbReference>
<dbReference type="Gene3D" id="3.40.50.300">
    <property type="entry name" value="P-loop containing nucleotide triphosphate hydrolases"/>
    <property type="match status" value="1"/>
</dbReference>
<evidence type="ECO:0000259" key="11">
    <source>
        <dbReference type="PROSITE" id="PS50893"/>
    </source>
</evidence>
<sequence>MAGVTLDTVRKIYAGNVEAVKGVSLDVEDGSFCVLVGPSGCGKSTLLRMIAGLETISGGDIRIGDRVVNQVEPADRDIAMVFQNYALYPHMSVYDNMAYGLRNRKTPKDEIEKRVKEAARILAIEPFLDRKPRALSGGQRQRVAMGRAIVRKPQVFLFDEPLSNLDAKLRVQMRVEIKRLQKALGVTSIYVTHDQVEAMTLSDKLVVMSGGQIEQVGSPAEVYRRPETRFVATFIGSPPMNILPGKVEGPGRVSVGGQTIAVTDMREGLAPGSAIEVGLRPEDVQAGGAAGSSSLGMDVDFVEELGATQLFHGKVAGTDFVVQASTGQIPAETRKLTLSIDPANVHLFDPQTTKRLGRF</sequence>
<dbReference type="InterPro" id="IPR003439">
    <property type="entry name" value="ABC_transporter-like_ATP-bd"/>
</dbReference>
<dbReference type="PANTHER" id="PTHR43875">
    <property type="entry name" value="MALTODEXTRIN IMPORT ATP-BINDING PROTEIN MSMX"/>
    <property type="match status" value="1"/>
</dbReference>
<dbReference type="PANTHER" id="PTHR43875:SF12">
    <property type="entry name" value="SN-GLYCEROL-3-PHOSPHATE IMPORT ATP-BINDING PROTEIN UGPC"/>
    <property type="match status" value="1"/>
</dbReference>
<gene>
    <name evidence="12" type="primary">ugpC</name>
    <name evidence="12" type="ORF">AA309_00555</name>
</gene>
<dbReference type="InterPro" id="IPR012340">
    <property type="entry name" value="NA-bd_OB-fold"/>
</dbReference>
<accession>A0A0H1RIX1</accession>
<evidence type="ECO:0000256" key="6">
    <source>
        <dbReference type="ARBA" id="ARBA00022597"/>
    </source>
</evidence>
<dbReference type="SUPFAM" id="SSF52540">
    <property type="entry name" value="P-loop containing nucleoside triphosphate hydrolases"/>
    <property type="match status" value="1"/>
</dbReference>
<dbReference type="RefSeq" id="WP_047187032.1">
    <property type="nucleotide sequence ID" value="NZ_LCYG01000003.1"/>
</dbReference>
<dbReference type="GO" id="GO:0140359">
    <property type="term" value="F:ABC-type transporter activity"/>
    <property type="evidence" value="ECO:0007669"/>
    <property type="project" value="InterPro"/>
</dbReference>
<evidence type="ECO:0000256" key="10">
    <source>
        <dbReference type="ARBA" id="ARBA00023136"/>
    </source>
</evidence>
<organism evidence="12 13">
    <name type="scientific">Microvirga vignae</name>
    <dbReference type="NCBI Taxonomy" id="1225564"/>
    <lineage>
        <taxon>Bacteria</taxon>
        <taxon>Pseudomonadati</taxon>
        <taxon>Pseudomonadota</taxon>
        <taxon>Alphaproteobacteria</taxon>
        <taxon>Hyphomicrobiales</taxon>
        <taxon>Methylobacteriaceae</taxon>
        <taxon>Microvirga</taxon>
    </lineage>
</organism>
<keyword evidence="9" id="KW-1278">Translocase</keyword>
<dbReference type="InterPro" id="IPR027417">
    <property type="entry name" value="P-loop_NTPase"/>
</dbReference>
<proteinExistence type="inferred from homology"/>
<evidence type="ECO:0000256" key="2">
    <source>
        <dbReference type="ARBA" id="ARBA00005417"/>
    </source>
</evidence>
<dbReference type="Gene3D" id="2.40.50.100">
    <property type="match status" value="1"/>
</dbReference>
<keyword evidence="10" id="KW-0472">Membrane</keyword>
<comment type="subcellular location">
    <subcellularLocation>
        <location evidence="1">Cell inner membrane</location>
        <topology evidence="1">Peripheral membrane protein</topology>
    </subcellularLocation>
</comment>
<dbReference type="InterPro" id="IPR017871">
    <property type="entry name" value="ABC_transporter-like_CS"/>
</dbReference>
<dbReference type="EMBL" id="LCYG01000003">
    <property type="protein sequence ID" value="KLK94979.1"/>
    <property type="molecule type" value="Genomic_DNA"/>
</dbReference>
<dbReference type="Proteomes" id="UP000035489">
    <property type="component" value="Unassembled WGS sequence"/>
</dbReference>
<keyword evidence="8 12" id="KW-0067">ATP-binding</keyword>
<evidence type="ECO:0000313" key="13">
    <source>
        <dbReference type="Proteomes" id="UP000035489"/>
    </source>
</evidence>
<evidence type="ECO:0000256" key="4">
    <source>
        <dbReference type="ARBA" id="ARBA00022475"/>
    </source>
</evidence>
<dbReference type="GO" id="GO:0005524">
    <property type="term" value="F:ATP binding"/>
    <property type="evidence" value="ECO:0007669"/>
    <property type="project" value="UniProtKB-KW"/>
</dbReference>
<feature type="domain" description="ABC transporter" evidence="11">
    <location>
        <begin position="4"/>
        <end position="235"/>
    </location>
</feature>
<protein>
    <submittedName>
        <fullName evidence="12">Glycerol-3-phosphate transporter ATP-binding subunit</fullName>
    </submittedName>
</protein>
<evidence type="ECO:0000256" key="9">
    <source>
        <dbReference type="ARBA" id="ARBA00022967"/>
    </source>
</evidence>
<evidence type="ECO:0000313" key="12">
    <source>
        <dbReference type="EMBL" id="KLK94979.1"/>
    </source>
</evidence>
<dbReference type="GO" id="GO:0055052">
    <property type="term" value="C:ATP-binding cassette (ABC) transporter complex, substrate-binding subunit-containing"/>
    <property type="evidence" value="ECO:0007669"/>
    <property type="project" value="TreeGrafter"/>
</dbReference>
<dbReference type="GO" id="GO:0015794">
    <property type="term" value="P:glycerol-3-phosphate transmembrane transport"/>
    <property type="evidence" value="ECO:0007669"/>
    <property type="project" value="TreeGrafter"/>
</dbReference>
<dbReference type="FunFam" id="3.40.50.300:FF:000042">
    <property type="entry name" value="Maltose/maltodextrin ABC transporter, ATP-binding protein"/>
    <property type="match status" value="1"/>
</dbReference>
<dbReference type="NCBIfam" id="NF008653">
    <property type="entry name" value="PRK11650.1"/>
    <property type="match status" value="1"/>
</dbReference>
<dbReference type="PROSITE" id="PS00211">
    <property type="entry name" value="ABC_TRANSPORTER_1"/>
    <property type="match status" value="1"/>
</dbReference>
<dbReference type="AlphaFoldDB" id="A0A0H1RIX1"/>
<dbReference type="PROSITE" id="PS50893">
    <property type="entry name" value="ABC_TRANSPORTER_2"/>
    <property type="match status" value="1"/>
</dbReference>
<keyword evidence="5" id="KW-0997">Cell inner membrane</keyword>